<feature type="domain" description="ABC transmembrane type-1" evidence="10">
    <location>
        <begin position="58"/>
        <end position="277"/>
    </location>
</feature>
<accession>F4LRR1</accession>
<dbReference type="InterPro" id="IPR011864">
    <property type="entry name" value="Phosphate_PstC"/>
</dbReference>
<dbReference type="InterPro" id="IPR005672">
    <property type="entry name" value="Phosphate_PstA"/>
</dbReference>
<dbReference type="eggNOG" id="COG0573">
    <property type="taxonomic scope" value="Bacteria"/>
</dbReference>
<feature type="transmembrane region" description="Helical" evidence="9">
    <location>
        <begin position="51"/>
        <end position="84"/>
    </location>
</feature>
<evidence type="ECO:0000256" key="7">
    <source>
        <dbReference type="ARBA" id="ARBA00022989"/>
    </source>
</evidence>
<evidence type="ECO:0000256" key="1">
    <source>
        <dbReference type="ARBA" id="ARBA00004651"/>
    </source>
</evidence>
<feature type="transmembrane region" description="Helical" evidence="9">
    <location>
        <begin position="141"/>
        <end position="159"/>
    </location>
</feature>
<accession>L0S000</accession>
<evidence type="ECO:0000256" key="4">
    <source>
        <dbReference type="ARBA" id="ARBA00022475"/>
    </source>
</evidence>
<dbReference type="Gene3D" id="1.10.3720.10">
    <property type="entry name" value="MetI-like"/>
    <property type="match status" value="1"/>
</dbReference>
<dbReference type="SUPFAM" id="SSF161098">
    <property type="entry name" value="MetI-like"/>
    <property type="match status" value="1"/>
</dbReference>
<organism evidence="11 12">
    <name type="scientific">Tepidanaerobacter acetatoxydans (strain DSM 21804 / JCM 16047 / Re1)</name>
    <dbReference type="NCBI Taxonomy" id="1209989"/>
    <lineage>
        <taxon>Bacteria</taxon>
        <taxon>Bacillati</taxon>
        <taxon>Bacillota</taxon>
        <taxon>Clostridia</taxon>
        <taxon>Thermosediminibacterales</taxon>
        <taxon>Tepidanaerobacteraceae</taxon>
        <taxon>Tepidanaerobacter</taxon>
    </lineage>
</organism>
<dbReference type="RefSeq" id="WP_013778052.1">
    <property type="nucleotide sequence ID" value="NC_015519.1"/>
</dbReference>
<keyword evidence="4" id="KW-1003">Cell membrane</keyword>
<evidence type="ECO:0000256" key="9">
    <source>
        <dbReference type="SAM" id="Phobius"/>
    </source>
</evidence>
<dbReference type="PROSITE" id="PS50928">
    <property type="entry name" value="ABC_TM1"/>
    <property type="match status" value="1"/>
</dbReference>
<evidence type="ECO:0000256" key="2">
    <source>
        <dbReference type="ARBA" id="ARBA00007069"/>
    </source>
</evidence>
<dbReference type="InterPro" id="IPR051124">
    <property type="entry name" value="Phosphate_Transport_Permease"/>
</dbReference>
<keyword evidence="6 9" id="KW-0812">Transmembrane</keyword>
<keyword evidence="7 9" id="KW-1133">Transmembrane helix</keyword>
<evidence type="ECO:0000259" key="10">
    <source>
        <dbReference type="PROSITE" id="PS50928"/>
    </source>
</evidence>
<dbReference type="GO" id="GO:0035435">
    <property type="term" value="P:phosphate ion transmembrane transport"/>
    <property type="evidence" value="ECO:0007669"/>
    <property type="project" value="InterPro"/>
</dbReference>
<dbReference type="PANTHER" id="PTHR30425:SF1">
    <property type="entry name" value="PHOSPHATE TRANSPORT SYSTEM PERMEASE PROTEIN PSTC"/>
    <property type="match status" value="1"/>
</dbReference>
<dbReference type="STRING" id="1209989.TepRe1_0981"/>
<proteinExistence type="inferred from homology"/>
<protein>
    <submittedName>
        <fullName evidence="11">Phosphate ABC transporter, inner membrane subunit PstC</fullName>
    </submittedName>
</protein>
<evidence type="ECO:0000256" key="5">
    <source>
        <dbReference type="ARBA" id="ARBA00022592"/>
    </source>
</evidence>
<dbReference type="HOGENOM" id="CLU_033621_1_0_9"/>
<dbReference type="PANTHER" id="PTHR30425">
    <property type="entry name" value="PHOSPHATE TRANSPORT SYSTEM PERMEASE PROTEIN PST"/>
    <property type="match status" value="1"/>
</dbReference>
<keyword evidence="8 9" id="KW-0472">Membrane</keyword>
<dbReference type="NCBIfam" id="TIGR00974">
    <property type="entry name" value="3a0107s02c"/>
    <property type="match status" value="1"/>
</dbReference>
<dbReference type="NCBIfam" id="TIGR02138">
    <property type="entry name" value="phosphate_pstC"/>
    <property type="match status" value="1"/>
</dbReference>
<name>F4LRR1_TEPAE</name>
<reference evidence="12" key="1">
    <citation type="journal article" date="2013" name="Genome Announc.">
        <title>First genome sequence of a syntrophic acetate-oxidizing bacterium, Tepidanaerobacter acetatoxydans strain Re1.</title>
        <authorList>
            <person name="Manzoor S."/>
            <person name="Bongcam-Rudloff E."/>
            <person name="Schnurer A."/>
            <person name="Muller B."/>
        </authorList>
    </citation>
    <scope>NUCLEOTIDE SEQUENCE [LARGE SCALE GENOMIC DNA]</scope>
    <source>
        <strain evidence="12">Re1</strain>
    </source>
</reference>
<dbReference type="EMBL" id="HF563609">
    <property type="protein sequence ID" value="CCP25794.1"/>
    <property type="molecule type" value="Genomic_DNA"/>
</dbReference>
<dbReference type="Pfam" id="PF00528">
    <property type="entry name" value="BPD_transp_1"/>
    <property type="match status" value="1"/>
</dbReference>
<dbReference type="GO" id="GO:0005315">
    <property type="term" value="F:phosphate transmembrane transporter activity"/>
    <property type="evidence" value="ECO:0007669"/>
    <property type="project" value="InterPro"/>
</dbReference>
<dbReference type="KEGG" id="tae:TepiRe1_1078"/>
<dbReference type="KEGG" id="tep:TepRe1_0981"/>
<sequence>MQKILFLCAALSIAAVIMICLFVFIEGYPIIQKVGFFNFVFGQKWSPSEGLYGILPMIMGTFTTTLGAIVLGVPLSIFTAIFLVEYAPKKVKKLINPAIELLAGIPSVIYGLFGMTMVVPIIREFQKACFGIKQSQIQSGYSILAASIILSIMISPTIINITSDALKSVEHDLKEGSLALGATDWQTTWHIILPTAKSGIIAGVVLGMGRAIGETMAVIMVAGNTVGFPKSIFSPVRSLTGNIAIEMAYAAAGDHMQALFGTGIVLFILIMVINIFALRIYEKGVKVK</sequence>
<evidence type="ECO:0000256" key="8">
    <source>
        <dbReference type="ARBA" id="ARBA00023136"/>
    </source>
</evidence>
<keyword evidence="5" id="KW-0592">Phosphate transport</keyword>
<dbReference type="PATRIC" id="fig|1209989.3.peg.1181"/>
<evidence type="ECO:0000313" key="12">
    <source>
        <dbReference type="Proteomes" id="UP000010802"/>
    </source>
</evidence>
<evidence type="ECO:0000256" key="6">
    <source>
        <dbReference type="ARBA" id="ARBA00022692"/>
    </source>
</evidence>
<dbReference type="OrthoDB" id="9785113at2"/>
<dbReference type="Proteomes" id="UP000010802">
    <property type="component" value="Chromosome"/>
</dbReference>
<comment type="subcellular location">
    <subcellularLocation>
        <location evidence="1">Cell membrane</location>
        <topology evidence="1">Multi-pass membrane protein</topology>
    </subcellularLocation>
</comment>
<dbReference type="AlphaFoldDB" id="F4LRR1"/>
<dbReference type="InterPro" id="IPR035906">
    <property type="entry name" value="MetI-like_sf"/>
</dbReference>
<feature type="transmembrane region" description="Helical" evidence="9">
    <location>
        <begin position="258"/>
        <end position="281"/>
    </location>
</feature>
<keyword evidence="3" id="KW-0813">Transport</keyword>
<keyword evidence="12" id="KW-1185">Reference proteome</keyword>
<evidence type="ECO:0000256" key="3">
    <source>
        <dbReference type="ARBA" id="ARBA00022448"/>
    </source>
</evidence>
<gene>
    <name evidence="11" type="ordered locus">TEPIRE1_1078</name>
</gene>
<dbReference type="CDD" id="cd06261">
    <property type="entry name" value="TM_PBP2"/>
    <property type="match status" value="1"/>
</dbReference>
<evidence type="ECO:0000313" key="11">
    <source>
        <dbReference type="EMBL" id="CCP25794.1"/>
    </source>
</evidence>
<dbReference type="InterPro" id="IPR000515">
    <property type="entry name" value="MetI-like"/>
</dbReference>
<comment type="similarity">
    <text evidence="2">Belongs to the binding-protein-dependent transport system permease family. CysTW subfamily.</text>
</comment>
<dbReference type="GO" id="GO:0005886">
    <property type="term" value="C:plasma membrane"/>
    <property type="evidence" value="ECO:0007669"/>
    <property type="project" value="UniProtKB-SubCell"/>
</dbReference>